<dbReference type="InterPro" id="IPR000792">
    <property type="entry name" value="Tscrpt_reg_LuxR_C"/>
</dbReference>
<evidence type="ECO:0000256" key="1">
    <source>
        <dbReference type="ARBA" id="ARBA00022553"/>
    </source>
</evidence>
<dbReference type="InterPro" id="IPR011006">
    <property type="entry name" value="CheY-like_superfamily"/>
</dbReference>
<keyword evidence="9" id="KW-1185">Reference proteome</keyword>
<evidence type="ECO:0000313" key="8">
    <source>
        <dbReference type="EMBL" id="MCK9877367.1"/>
    </source>
</evidence>
<evidence type="ECO:0000259" key="6">
    <source>
        <dbReference type="PROSITE" id="PS50043"/>
    </source>
</evidence>
<dbReference type="Gene3D" id="3.40.50.2300">
    <property type="match status" value="1"/>
</dbReference>
<feature type="domain" description="HTH luxR-type" evidence="6">
    <location>
        <begin position="156"/>
        <end position="226"/>
    </location>
</feature>
<dbReference type="InterPro" id="IPR016032">
    <property type="entry name" value="Sig_transdc_resp-reg_C-effctor"/>
</dbReference>
<evidence type="ECO:0000256" key="4">
    <source>
        <dbReference type="ARBA" id="ARBA00023163"/>
    </source>
</evidence>
<dbReference type="SMART" id="SM00448">
    <property type="entry name" value="REC"/>
    <property type="match status" value="1"/>
</dbReference>
<evidence type="ECO:0000259" key="7">
    <source>
        <dbReference type="PROSITE" id="PS50110"/>
    </source>
</evidence>
<accession>A0ABT0K0P1</accession>
<keyword evidence="4" id="KW-0804">Transcription</keyword>
<keyword evidence="2" id="KW-0805">Transcription regulation</keyword>
<dbReference type="CDD" id="cd06170">
    <property type="entry name" value="LuxR_C_like"/>
    <property type="match status" value="1"/>
</dbReference>
<dbReference type="InterPro" id="IPR001789">
    <property type="entry name" value="Sig_transdc_resp-reg_receiver"/>
</dbReference>
<dbReference type="PANTHER" id="PTHR43214">
    <property type="entry name" value="TWO-COMPONENT RESPONSE REGULATOR"/>
    <property type="match status" value="1"/>
</dbReference>
<evidence type="ECO:0000256" key="2">
    <source>
        <dbReference type="ARBA" id="ARBA00023015"/>
    </source>
</evidence>
<dbReference type="SUPFAM" id="SSF46894">
    <property type="entry name" value="C-terminal effector domain of the bipartite response regulators"/>
    <property type="match status" value="1"/>
</dbReference>
<name>A0ABT0K0P1_9ACTN</name>
<protein>
    <submittedName>
        <fullName evidence="8">Response regulator transcription factor</fullName>
    </submittedName>
</protein>
<gene>
    <name evidence="8" type="ORF">MXD59_16590</name>
</gene>
<dbReference type="RefSeq" id="WP_248825622.1">
    <property type="nucleotide sequence ID" value="NZ_JALKFT010000016.1"/>
</dbReference>
<dbReference type="Pfam" id="PF00072">
    <property type="entry name" value="Response_reg"/>
    <property type="match status" value="1"/>
</dbReference>
<dbReference type="CDD" id="cd17535">
    <property type="entry name" value="REC_NarL-like"/>
    <property type="match status" value="1"/>
</dbReference>
<reference evidence="8 9" key="1">
    <citation type="submission" date="2022-04" db="EMBL/GenBank/DDBJ databases">
        <title>Genome diversity in the genus Frankia.</title>
        <authorList>
            <person name="Carlos-Shanley C."/>
            <person name="Hahn D."/>
        </authorList>
    </citation>
    <scope>NUCLEOTIDE SEQUENCE [LARGE SCALE GENOMIC DNA]</scope>
    <source>
        <strain evidence="8 9">Ag45/Mut15</strain>
    </source>
</reference>
<dbReference type="PROSITE" id="PS50110">
    <property type="entry name" value="RESPONSE_REGULATORY"/>
    <property type="match status" value="1"/>
</dbReference>
<dbReference type="PANTHER" id="PTHR43214:SF24">
    <property type="entry name" value="TRANSCRIPTIONAL REGULATORY PROTEIN NARL-RELATED"/>
    <property type="match status" value="1"/>
</dbReference>
<dbReference type="PRINTS" id="PR00038">
    <property type="entry name" value="HTHLUXR"/>
</dbReference>
<feature type="domain" description="Response regulatory" evidence="7">
    <location>
        <begin position="14"/>
        <end position="132"/>
    </location>
</feature>
<evidence type="ECO:0000256" key="5">
    <source>
        <dbReference type="PROSITE-ProRule" id="PRU00169"/>
    </source>
</evidence>
<keyword evidence="3" id="KW-0238">DNA-binding</keyword>
<keyword evidence="1 5" id="KW-0597">Phosphoprotein</keyword>
<evidence type="ECO:0000313" key="9">
    <source>
        <dbReference type="Proteomes" id="UP001201873"/>
    </source>
</evidence>
<dbReference type="Pfam" id="PF00196">
    <property type="entry name" value="GerE"/>
    <property type="match status" value="1"/>
</dbReference>
<dbReference type="InterPro" id="IPR039420">
    <property type="entry name" value="WalR-like"/>
</dbReference>
<dbReference type="PROSITE" id="PS50043">
    <property type="entry name" value="HTH_LUXR_2"/>
    <property type="match status" value="1"/>
</dbReference>
<dbReference type="SUPFAM" id="SSF52172">
    <property type="entry name" value="CheY-like"/>
    <property type="match status" value="1"/>
</dbReference>
<organism evidence="8 9">
    <name type="scientific">Frankia umida</name>
    <dbReference type="NCBI Taxonomy" id="573489"/>
    <lineage>
        <taxon>Bacteria</taxon>
        <taxon>Bacillati</taxon>
        <taxon>Actinomycetota</taxon>
        <taxon>Actinomycetes</taxon>
        <taxon>Frankiales</taxon>
        <taxon>Frankiaceae</taxon>
        <taxon>Frankia</taxon>
    </lineage>
</organism>
<proteinExistence type="predicted"/>
<dbReference type="InterPro" id="IPR058245">
    <property type="entry name" value="NreC/VraR/RcsB-like_REC"/>
</dbReference>
<dbReference type="SMART" id="SM00421">
    <property type="entry name" value="HTH_LUXR"/>
    <property type="match status" value="1"/>
</dbReference>
<sequence>MPEPDAQHVARATTVVLADDAALFRQAIGVLLESHGLRVVAQVSDAARLRDAVSAMLPDVAIVDIRMSPTDRLAGLRAAVELRARHPEVGILLLSQHLESHYLDVLFPSGACGVGYLHKDRVTGGEAFVDAVRQIATGRNVIDPAVVDLMIAHRDRQGGLPDLARQERAVLALMAEGRSNQAIGNQLNLGRRTVESHISTIFTKLGLAQAPDDHRRVLAVLAHLRAHP</sequence>
<evidence type="ECO:0000256" key="3">
    <source>
        <dbReference type="ARBA" id="ARBA00023125"/>
    </source>
</evidence>
<comment type="caution">
    <text evidence="8">The sequence shown here is derived from an EMBL/GenBank/DDBJ whole genome shotgun (WGS) entry which is preliminary data.</text>
</comment>
<feature type="modified residue" description="4-aspartylphosphate" evidence="5">
    <location>
        <position position="64"/>
    </location>
</feature>
<dbReference type="Proteomes" id="UP001201873">
    <property type="component" value="Unassembled WGS sequence"/>
</dbReference>
<dbReference type="EMBL" id="JALKFT010000016">
    <property type="protein sequence ID" value="MCK9877367.1"/>
    <property type="molecule type" value="Genomic_DNA"/>
</dbReference>